<accession>A0A238FQV1</accession>
<dbReference type="InterPro" id="IPR054722">
    <property type="entry name" value="PolX-like_BBD"/>
</dbReference>
<keyword evidence="2" id="KW-0645">Protease</keyword>
<dbReference type="AlphaFoldDB" id="A0A238FQV1"/>
<dbReference type="SUPFAM" id="SSF53098">
    <property type="entry name" value="Ribonuclease H-like"/>
    <property type="match status" value="1"/>
</dbReference>
<dbReference type="EMBL" id="FMSP01000023">
    <property type="protein sequence ID" value="SCV74571.1"/>
    <property type="molecule type" value="Genomic_DNA"/>
</dbReference>
<evidence type="ECO:0000313" key="8">
    <source>
        <dbReference type="Proteomes" id="UP000198372"/>
    </source>
</evidence>
<dbReference type="Pfam" id="PF22936">
    <property type="entry name" value="Pol_BBD"/>
    <property type="match status" value="1"/>
</dbReference>
<dbReference type="GO" id="GO:0003723">
    <property type="term" value="F:RNA binding"/>
    <property type="evidence" value="ECO:0007669"/>
    <property type="project" value="UniProtKB-KW"/>
</dbReference>
<evidence type="ECO:0000256" key="5">
    <source>
        <dbReference type="ARBA" id="ARBA00049244"/>
    </source>
</evidence>
<proteinExistence type="predicted"/>
<evidence type="ECO:0000256" key="3">
    <source>
        <dbReference type="ARBA" id="ARBA00022884"/>
    </source>
</evidence>
<evidence type="ECO:0000259" key="6">
    <source>
        <dbReference type="PROSITE" id="PS50994"/>
    </source>
</evidence>
<dbReference type="STRING" id="269621.A0A238FQV1"/>
<dbReference type="InterPro" id="IPR012337">
    <property type="entry name" value="RNaseH-like_sf"/>
</dbReference>
<reference evidence="8" key="1">
    <citation type="submission" date="2016-09" db="EMBL/GenBank/DDBJ databases">
        <authorList>
            <person name="Jeantristanb JTB J.-T."/>
            <person name="Ricardo R."/>
        </authorList>
    </citation>
    <scope>NUCLEOTIDE SEQUENCE [LARGE SCALE GENOMIC DNA]</scope>
</reference>
<dbReference type="GO" id="GO:0003964">
    <property type="term" value="F:RNA-directed DNA polymerase activity"/>
    <property type="evidence" value="ECO:0007669"/>
    <property type="project" value="UniProtKB-EC"/>
</dbReference>
<dbReference type="PANTHER" id="PTHR42648">
    <property type="entry name" value="TRANSPOSASE, PUTATIVE-RELATED"/>
    <property type="match status" value="1"/>
</dbReference>
<dbReference type="InterPro" id="IPR036397">
    <property type="entry name" value="RNaseH_sf"/>
</dbReference>
<gene>
    <name evidence="7" type="ORF">BQ2448_7600</name>
</gene>
<dbReference type="GO" id="GO:0032196">
    <property type="term" value="P:transposition"/>
    <property type="evidence" value="ECO:0007669"/>
    <property type="project" value="UniProtKB-KW"/>
</dbReference>
<evidence type="ECO:0000313" key="7">
    <source>
        <dbReference type="EMBL" id="SCV74571.1"/>
    </source>
</evidence>
<dbReference type="InterPro" id="IPR001584">
    <property type="entry name" value="Integrase_cat-core"/>
</dbReference>
<keyword evidence="3" id="KW-0694">RNA-binding</keyword>
<dbReference type="PANTHER" id="PTHR42648:SF28">
    <property type="entry name" value="TRANSPOSON-ENCODED PROTEIN WITH RIBONUCLEASE H-LIKE AND RETROVIRUS ZINC FINGER-LIKE DOMAINS"/>
    <property type="match status" value="1"/>
</dbReference>
<keyword evidence="8" id="KW-1185">Reference proteome</keyword>
<dbReference type="Gene3D" id="3.30.420.10">
    <property type="entry name" value="Ribonuclease H-like superfamily/Ribonuclease H"/>
    <property type="match status" value="1"/>
</dbReference>
<keyword evidence="2" id="KW-0378">Hydrolase</keyword>
<feature type="domain" description="Integrase catalytic" evidence="6">
    <location>
        <begin position="391"/>
        <end position="487"/>
    </location>
</feature>
<dbReference type="PROSITE" id="PS50994">
    <property type="entry name" value="INTEGRASE"/>
    <property type="match status" value="1"/>
</dbReference>
<dbReference type="GO" id="GO:0015074">
    <property type="term" value="P:DNA integration"/>
    <property type="evidence" value="ECO:0007669"/>
    <property type="project" value="InterPro"/>
</dbReference>
<evidence type="ECO:0000256" key="2">
    <source>
        <dbReference type="ARBA" id="ARBA00022670"/>
    </source>
</evidence>
<name>A0A238FQV1_9BASI</name>
<dbReference type="GO" id="GO:0005634">
    <property type="term" value="C:nucleus"/>
    <property type="evidence" value="ECO:0007669"/>
    <property type="project" value="UniProtKB-ARBA"/>
</dbReference>
<comment type="catalytic activity">
    <reaction evidence="4">
        <text>DNA(n) + a 2'-deoxyribonucleoside 5'-triphosphate = DNA(n+1) + diphosphate</text>
        <dbReference type="Rhea" id="RHEA:22508"/>
        <dbReference type="Rhea" id="RHEA-COMP:17339"/>
        <dbReference type="Rhea" id="RHEA-COMP:17340"/>
        <dbReference type="ChEBI" id="CHEBI:33019"/>
        <dbReference type="ChEBI" id="CHEBI:61560"/>
        <dbReference type="ChEBI" id="CHEBI:173112"/>
        <dbReference type="EC" id="2.7.7.49"/>
    </reaction>
</comment>
<dbReference type="GO" id="GO:0006508">
    <property type="term" value="P:proteolysis"/>
    <property type="evidence" value="ECO:0007669"/>
    <property type="project" value="UniProtKB-KW"/>
</dbReference>
<comment type="catalytic activity">
    <reaction evidence="5">
        <text>DNA(n) + a 2'-deoxyribonucleoside 5'-triphosphate = DNA(n+1) + diphosphate</text>
        <dbReference type="Rhea" id="RHEA:22508"/>
        <dbReference type="Rhea" id="RHEA-COMP:17339"/>
        <dbReference type="Rhea" id="RHEA-COMP:17340"/>
        <dbReference type="ChEBI" id="CHEBI:33019"/>
        <dbReference type="ChEBI" id="CHEBI:61560"/>
        <dbReference type="ChEBI" id="CHEBI:173112"/>
        <dbReference type="EC" id="2.7.7.7"/>
    </reaction>
</comment>
<organism evidence="7 8">
    <name type="scientific">Microbotryum intermedium</name>
    <dbReference type="NCBI Taxonomy" id="269621"/>
    <lineage>
        <taxon>Eukaryota</taxon>
        <taxon>Fungi</taxon>
        <taxon>Dikarya</taxon>
        <taxon>Basidiomycota</taxon>
        <taxon>Pucciniomycotina</taxon>
        <taxon>Microbotryomycetes</taxon>
        <taxon>Microbotryales</taxon>
        <taxon>Microbotryaceae</taxon>
        <taxon>Microbotryum</taxon>
    </lineage>
</organism>
<dbReference type="GO" id="GO:0008233">
    <property type="term" value="F:peptidase activity"/>
    <property type="evidence" value="ECO:0007669"/>
    <property type="project" value="UniProtKB-KW"/>
</dbReference>
<dbReference type="InterPro" id="IPR039537">
    <property type="entry name" value="Retrotran_Ty1/copia-like"/>
</dbReference>
<dbReference type="OrthoDB" id="3243429at2759"/>
<sequence length="548" mass="59900">MPGTVADFDNWASELNAIVQEIIDVMVTHILAIVHPSLDGFKSAFTDEQRYHWQLLPMDSILDHVRVQLRTTNLTGDQSAMLASPSSTQHTPTKPWHRCNQKGHWAMDCKSTSDDPANSEETPTSQHRIGYLAASLLAHSTFGSNVYIVDSGATAHMVPDRSIFTTYHRTAPTQISGITGGLSAIGIGNVAFVAASGQPVTLTGVLHTPSLDVNLLSVSRLCDTDDIRIAFTSTGLDIKKDGAVLARGTRINDGLYLLDADHTKCQHLALLSQAHPPVPLLTLHCCLGHLAPSSIQKMIAAGLLEGFETGYSEEEVAQFTCNACLGAKGHRLPFPVSDLHSLERLALIHSDVLSFPAKSMTGKRYLVTFLDDYSCKLWTYAIGHKSEVFNIFKDDNGGEYRSKTFTQFCKAQGIRRQYSIPRTPQQNGCAERINHSIVEGVLALPADANLPDTFWEEAAAYFVYCKNRCHHTALVNETPKFAWSHSRTNTLTLHPFGCTAWLTVAPDPKATQVVFTGYDCKVCALLWATGIINRDCAHLAPSVPSSSG</sequence>
<dbReference type="Proteomes" id="UP000198372">
    <property type="component" value="Unassembled WGS sequence"/>
</dbReference>
<dbReference type="GO" id="GO:0003887">
    <property type="term" value="F:DNA-directed DNA polymerase activity"/>
    <property type="evidence" value="ECO:0007669"/>
    <property type="project" value="UniProtKB-EC"/>
</dbReference>
<keyword evidence="1" id="KW-0815">Transposition</keyword>
<evidence type="ECO:0000256" key="1">
    <source>
        <dbReference type="ARBA" id="ARBA00022578"/>
    </source>
</evidence>
<protein>
    <submittedName>
        <fullName evidence="7">BQ2448_7600 protein</fullName>
    </submittedName>
</protein>
<evidence type="ECO:0000256" key="4">
    <source>
        <dbReference type="ARBA" id="ARBA00048173"/>
    </source>
</evidence>